<evidence type="ECO:0000313" key="14">
    <source>
        <dbReference type="Proteomes" id="UP001208570"/>
    </source>
</evidence>
<dbReference type="InterPro" id="IPR000611">
    <property type="entry name" value="NPY_rcpt"/>
</dbReference>
<dbReference type="PANTHER" id="PTHR24235">
    <property type="entry name" value="NEUROPEPTIDE Y RECEPTOR"/>
    <property type="match status" value="1"/>
</dbReference>
<dbReference type="AlphaFoldDB" id="A0AAD9K9W4"/>
<evidence type="ECO:0000256" key="1">
    <source>
        <dbReference type="ARBA" id="ARBA00004141"/>
    </source>
</evidence>
<evidence type="ECO:0000256" key="10">
    <source>
        <dbReference type="SAM" id="MobiDB-lite"/>
    </source>
</evidence>
<dbReference type="PRINTS" id="PR00237">
    <property type="entry name" value="GPCRRHODOPSN"/>
</dbReference>
<feature type="compositionally biased region" description="Low complexity" evidence="10">
    <location>
        <begin position="414"/>
        <end position="423"/>
    </location>
</feature>
<keyword evidence="5 9" id="KW-0297">G-protein coupled receptor</keyword>
<keyword evidence="3 9" id="KW-0812">Transmembrane</keyword>
<dbReference type="GO" id="GO:0004983">
    <property type="term" value="F:neuropeptide Y receptor activity"/>
    <property type="evidence" value="ECO:0007669"/>
    <property type="project" value="InterPro"/>
</dbReference>
<dbReference type="EMBL" id="JAODUP010000029">
    <property type="protein sequence ID" value="KAK2167354.1"/>
    <property type="molecule type" value="Genomic_DNA"/>
</dbReference>
<keyword evidence="8 9" id="KW-0807">Transducer</keyword>
<comment type="similarity">
    <text evidence="2 9">Belongs to the G-protein coupled receptor 1 family.</text>
</comment>
<feature type="transmembrane region" description="Helical" evidence="11">
    <location>
        <begin position="113"/>
        <end position="133"/>
    </location>
</feature>
<keyword evidence="6 11" id="KW-0472">Membrane</keyword>
<evidence type="ECO:0000256" key="4">
    <source>
        <dbReference type="ARBA" id="ARBA00022989"/>
    </source>
</evidence>
<evidence type="ECO:0000256" key="7">
    <source>
        <dbReference type="ARBA" id="ARBA00023170"/>
    </source>
</evidence>
<evidence type="ECO:0000256" key="5">
    <source>
        <dbReference type="ARBA" id="ARBA00023040"/>
    </source>
</evidence>
<evidence type="ECO:0000256" key="3">
    <source>
        <dbReference type="ARBA" id="ARBA00022692"/>
    </source>
</evidence>
<dbReference type="InterPro" id="IPR000276">
    <property type="entry name" value="GPCR_Rhodpsn"/>
</dbReference>
<dbReference type="Pfam" id="PF00001">
    <property type="entry name" value="7tm_1"/>
    <property type="match status" value="1"/>
</dbReference>
<sequence length="451" mass="51188">MTDPAGTGGLLQDPPDLILQLEDALRQQSRSERNSSTDPDAFRGFLLPEILNSTLHRANASHLAADIPMRGSRELAAIYVAYSVIFLVSLLANSLVCYVIAKNKRFRSVTYAFIANLSASDLAITIFNIPFNLIRYTLNDWIFGQLLCKFTNLTLMCAIYVSTFTMAAVAMDRYMVILYPLRPRLTFAAGIWIVAVTWLLGAAMSLPFPLFARVQTIELALDSANCCRLVYPDPEQLYDRYMTLATFIAQFVIPISLAAVAYGQIVQKLWSRKLVGHATYRQKFNHEKTRRRTIKMLIVVVLVFVLCWLPLNLYHILTDFHPDPERYIYNSATFLACHWLAMSSCCYNPFIYCWFNGHFRHVLRSLFARDNKKRHLAGIRPGGGGVGKSRDDARTTRTSRYRILERMRIGSALSSGTRSTCRSSSRRDRNPRRIDRGSGKRAGDQPVLNTI</sequence>
<dbReference type="PROSITE" id="PS00237">
    <property type="entry name" value="G_PROTEIN_RECEP_F1_1"/>
    <property type="match status" value="1"/>
</dbReference>
<dbReference type="Gene3D" id="1.20.1070.10">
    <property type="entry name" value="Rhodopsin 7-helix transmembrane proteins"/>
    <property type="match status" value="1"/>
</dbReference>
<keyword evidence="4 11" id="KW-1133">Transmembrane helix</keyword>
<protein>
    <recommendedName>
        <fullName evidence="12">G-protein coupled receptors family 1 profile domain-containing protein</fullName>
    </recommendedName>
</protein>
<dbReference type="GO" id="GO:0043005">
    <property type="term" value="C:neuron projection"/>
    <property type="evidence" value="ECO:0007669"/>
    <property type="project" value="TreeGrafter"/>
</dbReference>
<dbReference type="SUPFAM" id="SSF81321">
    <property type="entry name" value="Family A G protein-coupled receptor-like"/>
    <property type="match status" value="1"/>
</dbReference>
<dbReference type="Proteomes" id="UP001208570">
    <property type="component" value="Unassembled WGS sequence"/>
</dbReference>
<keyword evidence="7 9" id="KW-0675">Receptor</keyword>
<gene>
    <name evidence="13" type="ORF">LSH36_29g09000</name>
</gene>
<evidence type="ECO:0000256" key="8">
    <source>
        <dbReference type="ARBA" id="ARBA00023224"/>
    </source>
</evidence>
<comment type="caution">
    <text evidence="13">The sequence shown here is derived from an EMBL/GenBank/DDBJ whole genome shotgun (WGS) entry which is preliminary data.</text>
</comment>
<comment type="subcellular location">
    <subcellularLocation>
        <location evidence="1">Membrane</location>
        <topology evidence="1">Multi-pass membrane protein</topology>
    </subcellularLocation>
</comment>
<proteinExistence type="inferred from homology"/>
<feature type="transmembrane region" description="Helical" evidence="11">
    <location>
        <begin position="241"/>
        <end position="263"/>
    </location>
</feature>
<dbReference type="PROSITE" id="PS50262">
    <property type="entry name" value="G_PROTEIN_RECEP_F1_2"/>
    <property type="match status" value="1"/>
</dbReference>
<evidence type="ECO:0000259" key="12">
    <source>
        <dbReference type="PROSITE" id="PS50262"/>
    </source>
</evidence>
<evidence type="ECO:0000256" key="6">
    <source>
        <dbReference type="ARBA" id="ARBA00023136"/>
    </source>
</evidence>
<feature type="transmembrane region" description="Helical" evidence="11">
    <location>
        <begin position="331"/>
        <end position="355"/>
    </location>
</feature>
<feature type="transmembrane region" description="Helical" evidence="11">
    <location>
        <begin position="293"/>
        <end position="311"/>
    </location>
</feature>
<feature type="domain" description="G-protein coupled receptors family 1 profile" evidence="12">
    <location>
        <begin position="92"/>
        <end position="352"/>
    </location>
</feature>
<dbReference type="InterPro" id="IPR017452">
    <property type="entry name" value="GPCR_Rhodpsn_7TM"/>
</dbReference>
<evidence type="ECO:0000256" key="11">
    <source>
        <dbReference type="SAM" id="Phobius"/>
    </source>
</evidence>
<name>A0AAD9K9W4_9ANNE</name>
<dbReference type="GO" id="GO:0005886">
    <property type="term" value="C:plasma membrane"/>
    <property type="evidence" value="ECO:0007669"/>
    <property type="project" value="TreeGrafter"/>
</dbReference>
<feature type="compositionally biased region" description="Basic and acidic residues" evidence="10">
    <location>
        <begin position="425"/>
        <end position="443"/>
    </location>
</feature>
<evidence type="ECO:0000313" key="13">
    <source>
        <dbReference type="EMBL" id="KAK2167354.1"/>
    </source>
</evidence>
<accession>A0AAD9K9W4</accession>
<feature type="region of interest" description="Disordered" evidence="10">
    <location>
        <begin position="413"/>
        <end position="451"/>
    </location>
</feature>
<reference evidence="13" key="1">
    <citation type="journal article" date="2023" name="Mol. Biol. Evol.">
        <title>Third-Generation Sequencing Reveals the Adaptive Role of the Epigenome in Three Deep-Sea Polychaetes.</title>
        <authorList>
            <person name="Perez M."/>
            <person name="Aroh O."/>
            <person name="Sun Y."/>
            <person name="Lan Y."/>
            <person name="Juniper S.K."/>
            <person name="Young C.R."/>
            <person name="Angers B."/>
            <person name="Qian P.Y."/>
        </authorList>
    </citation>
    <scope>NUCLEOTIDE SEQUENCE</scope>
    <source>
        <strain evidence="13">P08H-3</strain>
    </source>
</reference>
<organism evidence="13 14">
    <name type="scientific">Paralvinella palmiformis</name>
    <dbReference type="NCBI Taxonomy" id="53620"/>
    <lineage>
        <taxon>Eukaryota</taxon>
        <taxon>Metazoa</taxon>
        <taxon>Spiralia</taxon>
        <taxon>Lophotrochozoa</taxon>
        <taxon>Annelida</taxon>
        <taxon>Polychaeta</taxon>
        <taxon>Sedentaria</taxon>
        <taxon>Canalipalpata</taxon>
        <taxon>Terebellida</taxon>
        <taxon>Terebelliformia</taxon>
        <taxon>Alvinellidae</taxon>
        <taxon>Paralvinella</taxon>
    </lineage>
</organism>
<evidence type="ECO:0000256" key="9">
    <source>
        <dbReference type="RuleBase" id="RU000688"/>
    </source>
</evidence>
<keyword evidence="14" id="KW-1185">Reference proteome</keyword>
<dbReference type="PANTHER" id="PTHR24235:SF29">
    <property type="entry name" value="GH23382P"/>
    <property type="match status" value="1"/>
</dbReference>
<dbReference type="PRINTS" id="PR01012">
    <property type="entry name" value="NRPEPTIDEYR"/>
</dbReference>
<feature type="transmembrane region" description="Helical" evidence="11">
    <location>
        <begin position="185"/>
        <end position="206"/>
    </location>
</feature>
<dbReference type="GO" id="GO:0042923">
    <property type="term" value="F:neuropeptide binding"/>
    <property type="evidence" value="ECO:0007669"/>
    <property type="project" value="TreeGrafter"/>
</dbReference>
<dbReference type="SMART" id="SM01381">
    <property type="entry name" value="7TM_GPCR_Srsx"/>
    <property type="match status" value="1"/>
</dbReference>
<feature type="transmembrane region" description="Helical" evidence="11">
    <location>
        <begin position="76"/>
        <end position="101"/>
    </location>
</feature>
<evidence type="ECO:0000256" key="2">
    <source>
        <dbReference type="ARBA" id="ARBA00010663"/>
    </source>
</evidence>